<dbReference type="AlphaFoldDB" id="A0A067K1B8"/>
<reference evidence="2 3" key="1">
    <citation type="journal article" date="2014" name="PLoS ONE">
        <title>Global Analysis of Gene Expression Profiles in Physic Nut (Jatropha curcas L.) Seedlings Exposed to Salt Stress.</title>
        <authorList>
            <person name="Zhang L."/>
            <person name="Zhang C."/>
            <person name="Wu P."/>
            <person name="Chen Y."/>
            <person name="Li M."/>
            <person name="Jiang H."/>
            <person name="Wu G."/>
        </authorList>
    </citation>
    <scope>NUCLEOTIDE SEQUENCE [LARGE SCALE GENOMIC DNA]</scope>
    <source>
        <strain evidence="3">cv. GZQX0401</strain>
        <tissue evidence="2">Young leaves</tissue>
    </source>
</reference>
<dbReference type="PANTHER" id="PTHR34947:SF3">
    <property type="entry name" value="TRANSMEMBRANE PROTEIN"/>
    <property type="match status" value="1"/>
</dbReference>
<dbReference type="PANTHER" id="PTHR34947">
    <property type="entry name" value="TRANSMEMBRANE PROTEIN"/>
    <property type="match status" value="1"/>
</dbReference>
<accession>A0A067K1B8</accession>
<dbReference type="KEGG" id="jcu:105641552"/>
<keyword evidence="1" id="KW-1133">Transmembrane helix</keyword>
<protein>
    <recommendedName>
        <fullName evidence="4">DUF4408 domain-containing protein</fullName>
    </recommendedName>
</protein>
<feature type="transmembrane region" description="Helical" evidence="1">
    <location>
        <begin position="65"/>
        <end position="85"/>
    </location>
</feature>
<keyword evidence="1" id="KW-0812">Transmembrane</keyword>
<evidence type="ECO:0000313" key="2">
    <source>
        <dbReference type="EMBL" id="KDP29927.1"/>
    </source>
</evidence>
<feature type="transmembrane region" description="Helical" evidence="1">
    <location>
        <begin position="33"/>
        <end position="53"/>
    </location>
</feature>
<organism evidence="2 3">
    <name type="scientific">Jatropha curcas</name>
    <name type="common">Barbados nut</name>
    <dbReference type="NCBI Taxonomy" id="180498"/>
    <lineage>
        <taxon>Eukaryota</taxon>
        <taxon>Viridiplantae</taxon>
        <taxon>Streptophyta</taxon>
        <taxon>Embryophyta</taxon>
        <taxon>Tracheophyta</taxon>
        <taxon>Spermatophyta</taxon>
        <taxon>Magnoliopsida</taxon>
        <taxon>eudicotyledons</taxon>
        <taxon>Gunneridae</taxon>
        <taxon>Pentapetalae</taxon>
        <taxon>rosids</taxon>
        <taxon>fabids</taxon>
        <taxon>Malpighiales</taxon>
        <taxon>Euphorbiaceae</taxon>
        <taxon>Crotonoideae</taxon>
        <taxon>Jatropheae</taxon>
        <taxon>Jatropha</taxon>
    </lineage>
</organism>
<dbReference type="Proteomes" id="UP000027138">
    <property type="component" value="Unassembled WGS sequence"/>
</dbReference>
<proteinExistence type="predicted"/>
<dbReference type="OrthoDB" id="836473at2759"/>
<dbReference type="EMBL" id="KK914724">
    <property type="protein sequence ID" value="KDP29927.1"/>
    <property type="molecule type" value="Genomic_DNA"/>
</dbReference>
<gene>
    <name evidence="2" type="ORF">JCGZ_18496</name>
</gene>
<evidence type="ECO:0008006" key="4">
    <source>
        <dbReference type="Google" id="ProtNLM"/>
    </source>
</evidence>
<keyword evidence="1" id="KW-0472">Membrane</keyword>
<evidence type="ECO:0000313" key="3">
    <source>
        <dbReference type="Proteomes" id="UP000027138"/>
    </source>
</evidence>
<sequence length="182" mass="20772">MESIKNQKDQTKLTSKSNNSSHFVWLPAKFEDVAILFSVLLFYSSMLTLSFNFMRFFNSNIGKNYIFLLCNGILVFIFKNSGLIGNSNQESSTIKKPEKRMVIEVKEGQEKELNKSLVMLGGTGIVPFSAQDEADKRENEIVIVHKEEEGEDEEEDIGLLSVEELNKKCDDFIRKVKEGINF</sequence>
<name>A0A067K1B8_JATCU</name>
<keyword evidence="3" id="KW-1185">Reference proteome</keyword>
<evidence type="ECO:0000256" key="1">
    <source>
        <dbReference type="SAM" id="Phobius"/>
    </source>
</evidence>